<name>A0ABS2FT44_9FIRM</name>
<dbReference type="RefSeq" id="WP_204802584.1">
    <property type="nucleotide sequence ID" value="NZ_JACSNX010000003.1"/>
</dbReference>
<keyword evidence="1 3" id="KW-0732">Signal</keyword>
<evidence type="ECO:0000256" key="1">
    <source>
        <dbReference type="ARBA" id="ARBA00022729"/>
    </source>
</evidence>
<dbReference type="PRINTS" id="PR01607">
    <property type="entry name" value="APYRASEFAMLY"/>
</dbReference>
<dbReference type="Pfam" id="PF00149">
    <property type="entry name" value="Metallophos"/>
    <property type="match status" value="1"/>
</dbReference>
<feature type="domain" description="SLH" evidence="4">
    <location>
        <begin position="549"/>
        <end position="612"/>
    </location>
</feature>
<reference evidence="5 6" key="1">
    <citation type="journal article" date="2021" name="Sci. Rep.">
        <title>The distribution of antibiotic resistance genes in chicken gut microbiota commensals.</title>
        <authorList>
            <person name="Juricova H."/>
            <person name="Matiasovicova J."/>
            <person name="Kubasova T."/>
            <person name="Cejkova D."/>
            <person name="Rychlik I."/>
        </authorList>
    </citation>
    <scope>NUCLEOTIDE SEQUENCE [LARGE SCALE GENOMIC DNA]</scope>
    <source>
        <strain evidence="5 6">An411</strain>
    </source>
</reference>
<dbReference type="InterPro" id="IPR004843">
    <property type="entry name" value="Calcineurin-like_PHP"/>
</dbReference>
<dbReference type="SUPFAM" id="SSF55816">
    <property type="entry name" value="5'-nucleotidase (syn. UDP-sugar hydrolase), C-terminal domain"/>
    <property type="match status" value="1"/>
</dbReference>
<dbReference type="EMBL" id="JACSNX010000003">
    <property type="protein sequence ID" value="MBM6850510.1"/>
    <property type="molecule type" value="Genomic_DNA"/>
</dbReference>
<dbReference type="InterPro" id="IPR008334">
    <property type="entry name" value="5'-Nucleotdase_C"/>
</dbReference>
<gene>
    <name evidence="5" type="ORF">H9X91_03540</name>
</gene>
<protein>
    <submittedName>
        <fullName evidence="5">5'-nucleotidase C-terminal domain-containing protein</fullName>
    </submittedName>
</protein>
<dbReference type="InterPro" id="IPR001119">
    <property type="entry name" value="SLH_dom"/>
</dbReference>
<dbReference type="Proteomes" id="UP000719500">
    <property type="component" value="Unassembled WGS sequence"/>
</dbReference>
<dbReference type="Gene3D" id="3.60.21.10">
    <property type="match status" value="1"/>
</dbReference>
<dbReference type="PROSITE" id="PS51272">
    <property type="entry name" value="SLH"/>
    <property type="match status" value="2"/>
</dbReference>
<keyword evidence="3" id="KW-0378">Hydrolase</keyword>
<dbReference type="PANTHER" id="PTHR11575">
    <property type="entry name" value="5'-NUCLEOTIDASE-RELATED"/>
    <property type="match status" value="1"/>
</dbReference>
<evidence type="ECO:0000256" key="2">
    <source>
        <dbReference type="ARBA" id="ARBA00022737"/>
    </source>
</evidence>
<comment type="similarity">
    <text evidence="3">Belongs to the 5'-nucleotidase family.</text>
</comment>
<accession>A0ABS2FT44</accession>
<dbReference type="InterPro" id="IPR006146">
    <property type="entry name" value="5'-Nucleotdase_CS"/>
</dbReference>
<evidence type="ECO:0000259" key="4">
    <source>
        <dbReference type="PROSITE" id="PS51272"/>
    </source>
</evidence>
<feature type="domain" description="SLH" evidence="4">
    <location>
        <begin position="667"/>
        <end position="725"/>
    </location>
</feature>
<evidence type="ECO:0000313" key="6">
    <source>
        <dbReference type="Proteomes" id="UP000719500"/>
    </source>
</evidence>
<dbReference type="InterPro" id="IPR029052">
    <property type="entry name" value="Metallo-depent_PP-like"/>
</dbReference>
<feature type="signal peptide" evidence="3">
    <location>
        <begin position="1"/>
        <end position="24"/>
    </location>
</feature>
<organism evidence="5 6">
    <name type="scientific">Oscillibacter valericigenes</name>
    <dbReference type="NCBI Taxonomy" id="351091"/>
    <lineage>
        <taxon>Bacteria</taxon>
        <taxon>Bacillati</taxon>
        <taxon>Bacillota</taxon>
        <taxon>Clostridia</taxon>
        <taxon>Eubacteriales</taxon>
        <taxon>Oscillospiraceae</taxon>
        <taxon>Oscillibacter</taxon>
    </lineage>
</organism>
<dbReference type="InterPro" id="IPR036907">
    <property type="entry name" value="5'-Nucleotdase_C_sf"/>
</dbReference>
<keyword evidence="3" id="KW-0547">Nucleotide-binding</keyword>
<dbReference type="Pfam" id="PF02872">
    <property type="entry name" value="5_nucleotid_C"/>
    <property type="match status" value="1"/>
</dbReference>
<comment type="caution">
    <text evidence="5">The sequence shown here is derived from an EMBL/GenBank/DDBJ whole genome shotgun (WGS) entry which is preliminary data.</text>
</comment>
<dbReference type="Gene3D" id="3.90.780.10">
    <property type="entry name" value="5'-Nucleotidase, C-terminal domain"/>
    <property type="match status" value="1"/>
</dbReference>
<evidence type="ECO:0000313" key="5">
    <source>
        <dbReference type="EMBL" id="MBM6850510.1"/>
    </source>
</evidence>
<keyword evidence="2" id="KW-0677">Repeat</keyword>
<dbReference type="PROSITE" id="PS00786">
    <property type="entry name" value="5_NUCLEOTIDASE_2"/>
    <property type="match status" value="1"/>
</dbReference>
<evidence type="ECO:0000256" key="3">
    <source>
        <dbReference type="RuleBase" id="RU362119"/>
    </source>
</evidence>
<feature type="chain" id="PRO_5045011726" evidence="3">
    <location>
        <begin position="25"/>
        <end position="725"/>
    </location>
</feature>
<dbReference type="Pfam" id="PF00395">
    <property type="entry name" value="SLH"/>
    <property type="match status" value="2"/>
</dbReference>
<dbReference type="InterPro" id="IPR006179">
    <property type="entry name" value="5_nucleotidase/apyrase"/>
</dbReference>
<sequence length="725" mass="76183">MKKKVLSLLMAVVMTFSLAVTANAAEETAQDLNGDIVILHTNDVHGAIAGYAKVAALKDAYEARGAYVLLMDAGDFIQGDPTVSTSEGATAVELMNLAGYDVVSLGNHEFDYGYQNLKDLEADADFAIVDANVLYNGRVAFEDNLVFTTPDGTKIGVFGLDTPETATKAHPAKIQGVTFLAGEDLYDCAQEQVDALTAEGCNYVICLGHLGIDDESAGNRSIDLLENVDGIDLFIDGHSHSTQDDITAALTAASQAGGNEISVDSSMVNGTVLTSTGTKLESVGVVTIDGETGRIDASTVSAASLTDEDADVAARAAAIQKEIDDEYGTVFAKTEVALNGEREPGNRTEETNLGDLITDALVWGAEREGTEVDAAVTNGGGIRASIAAGDITKKDINTVLPFGNTLSIVQVTGAELLEALEASTYCTPTSIGGFPQVSGIEFTVDTTKAYDQGELYPGSTYYGPKSIQRVTIETVGGEPFDANATYTIATNDFMAAGGDTYYAFAAASVNYDLGIAMDEVVMDYITEELKGTVTAEAYGEPAGRITVDQGLAFTDVAATSPYYDGIEWAVDEGITNGTTATTFSPYQNCTRAQIITYLWRAAGSPEPASMEPAYTDVTDTSLYFFKAVQWASEQGLVEGETFDPYAGCTRAMAVYFMWVAADSPEAAASSFTDVAADADYAGAVNWAVAQGVTLGTGDGSTFSPDTVCQRGQIVTFLYRAANAAA</sequence>
<proteinExistence type="inferred from homology"/>
<dbReference type="PANTHER" id="PTHR11575:SF24">
    <property type="entry name" value="5'-NUCLEOTIDASE"/>
    <property type="match status" value="1"/>
</dbReference>
<keyword evidence="6" id="KW-1185">Reference proteome</keyword>
<dbReference type="SUPFAM" id="SSF56300">
    <property type="entry name" value="Metallo-dependent phosphatases"/>
    <property type="match status" value="1"/>
</dbReference>